<proteinExistence type="predicted"/>
<feature type="domain" description="DUF4314" evidence="1">
    <location>
        <begin position="42"/>
        <end position="103"/>
    </location>
</feature>
<gene>
    <name evidence="2" type="ORF">KB584_10700</name>
</gene>
<sequence>MRLEKLFFLAKILADYWIVFGTNGNIQLPKERKELINISTKERVQCLYPVGCRVKLLEMDDPFPPPIGMLGTVYGHDDLASVLVHWDNGSGLSVVYGVDRITRVE</sequence>
<accession>A0AAE4TJZ8</accession>
<organism evidence="2 3">
    <name type="scientific">Streptococcus canis</name>
    <dbReference type="NCBI Taxonomy" id="1329"/>
    <lineage>
        <taxon>Bacteria</taxon>
        <taxon>Bacillati</taxon>
        <taxon>Bacillota</taxon>
        <taxon>Bacilli</taxon>
        <taxon>Lactobacillales</taxon>
        <taxon>Streptococcaceae</taxon>
        <taxon>Streptococcus</taxon>
    </lineage>
</organism>
<comment type="caution">
    <text evidence="2">The sequence shown here is derived from an EMBL/GenBank/DDBJ whole genome shotgun (WGS) entry which is preliminary data.</text>
</comment>
<dbReference type="AlphaFoldDB" id="A0AAE4TJZ8"/>
<dbReference type="InterPro" id="IPR025463">
    <property type="entry name" value="DUF4314"/>
</dbReference>
<protein>
    <submittedName>
        <fullName evidence="2">DUF4314 domain-containing protein</fullName>
    </submittedName>
</protein>
<evidence type="ECO:0000313" key="3">
    <source>
        <dbReference type="Proteomes" id="UP001186118"/>
    </source>
</evidence>
<dbReference type="EMBL" id="JAGQEX010000030">
    <property type="protein sequence ID" value="MDV5977899.1"/>
    <property type="molecule type" value="Genomic_DNA"/>
</dbReference>
<name>A0AAE4TJZ8_STRCB</name>
<evidence type="ECO:0000259" key="1">
    <source>
        <dbReference type="Pfam" id="PF14192"/>
    </source>
</evidence>
<dbReference type="Proteomes" id="UP001186118">
    <property type="component" value="Unassembled WGS sequence"/>
</dbReference>
<dbReference type="Pfam" id="PF14192">
    <property type="entry name" value="DUF4314"/>
    <property type="match status" value="1"/>
</dbReference>
<evidence type="ECO:0000313" key="2">
    <source>
        <dbReference type="EMBL" id="MDV5977899.1"/>
    </source>
</evidence>
<reference evidence="2" key="1">
    <citation type="submission" date="2021-04" db="EMBL/GenBank/DDBJ databases">
        <title>Draft genomes of 20 S. canis strains.</title>
        <authorList>
            <person name="Pagnossin D."/>
            <person name="Weir W."/>
            <person name="Smith A."/>
            <person name="Ure R."/>
            <person name="Oravcova K."/>
        </authorList>
    </citation>
    <scope>NUCLEOTIDE SEQUENCE</scope>
    <source>
        <strain evidence="2">284</strain>
    </source>
</reference>